<comment type="caution">
    <text evidence="3">The sequence shown here is derived from an EMBL/GenBank/DDBJ whole genome shotgun (WGS) entry which is preliminary data.</text>
</comment>
<evidence type="ECO:0000313" key="4">
    <source>
        <dbReference type="Proteomes" id="UP000606194"/>
    </source>
</evidence>
<evidence type="ECO:0000256" key="1">
    <source>
        <dbReference type="SAM" id="MobiDB-lite"/>
    </source>
</evidence>
<evidence type="ECO:0008006" key="5">
    <source>
        <dbReference type="Google" id="ProtNLM"/>
    </source>
</evidence>
<keyword evidence="2" id="KW-1133">Transmembrane helix</keyword>
<dbReference type="Proteomes" id="UP000606194">
    <property type="component" value="Unassembled WGS sequence"/>
</dbReference>
<dbReference type="RefSeq" id="WP_190152875.1">
    <property type="nucleotide sequence ID" value="NZ_BMTL01000033.1"/>
</dbReference>
<dbReference type="AlphaFoldDB" id="A0A918L7M9"/>
<evidence type="ECO:0000256" key="2">
    <source>
        <dbReference type="SAM" id="Phobius"/>
    </source>
</evidence>
<sequence>MGVSYFGAHGHVPLRVSLLLTAVGGILLTALAGSARSMQLRATARKHRRTDHRAVKAGAKDSSKARR</sequence>
<keyword evidence="4" id="KW-1185">Reference proteome</keyword>
<keyword evidence="2" id="KW-0472">Membrane</keyword>
<protein>
    <recommendedName>
        <fullName evidence="5">DUF1049 domain-containing protein</fullName>
    </recommendedName>
</protein>
<organism evidence="3 4">
    <name type="scientific">Streptomyces humidus</name>
    <dbReference type="NCBI Taxonomy" id="52259"/>
    <lineage>
        <taxon>Bacteria</taxon>
        <taxon>Bacillati</taxon>
        <taxon>Actinomycetota</taxon>
        <taxon>Actinomycetes</taxon>
        <taxon>Kitasatosporales</taxon>
        <taxon>Streptomycetaceae</taxon>
        <taxon>Streptomyces</taxon>
    </lineage>
</organism>
<reference evidence="3" key="1">
    <citation type="journal article" date="2014" name="Int. J. Syst. Evol. Microbiol.">
        <title>Complete genome sequence of Corynebacterium casei LMG S-19264T (=DSM 44701T), isolated from a smear-ripened cheese.</title>
        <authorList>
            <consortium name="US DOE Joint Genome Institute (JGI-PGF)"/>
            <person name="Walter F."/>
            <person name="Albersmeier A."/>
            <person name="Kalinowski J."/>
            <person name="Ruckert C."/>
        </authorList>
    </citation>
    <scope>NUCLEOTIDE SEQUENCE</scope>
    <source>
        <strain evidence="3">JCM 4386</strain>
    </source>
</reference>
<proteinExistence type="predicted"/>
<reference evidence="3" key="2">
    <citation type="submission" date="2020-09" db="EMBL/GenBank/DDBJ databases">
        <authorList>
            <person name="Sun Q."/>
            <person name="Ohkuma M."/>
        </authorList>
    </citation>
    <scope>NUCLEOTIDE SEQUENCE</scope>
    <source>
        <strain evidence="3">JCM 4386</strain>
    </source>
</reference>
<dbReference type="EMBL" id="BMTL01000033">
    <property type="protein sequence ID" value="GGS16458.1"/>
    <property type="molecule type" value="Genomic_DNA"/>
</dbReference>
<evidence type="ECO:0000313" key="3">
    <source>
        <dbReference type="EMBL" id="GGS16458.1"/>
    </source>
</evidence>
<feature type="compositionally biased region" description="Basic and acidic residues" evidence="1">
    <location>
        <begin position="52"/>
        <end position="67"/>
    </location>
</feature>
<feature type="region of interest" description="Disordered" evidence="1">
    <location>
        <begin position="40"/>
        <end position="67"/>
    </location>
</feature>
<accession>A0A918L7M9</accession>
<gene>
    <name evidence="3" type="ORF">GCM10010269_64450</name>
</gene>
<name>A0A918L7M9_9ACTN</name>
<keyword evidence="2" id="KW-0812">Transmembrane</keyword>
<feature type="transmembrane region" description="Helical" evidence="2">
    <location>
        <begin position="12"/>
        <end position="32"/>
    </location>
</feature>